<name>A0AAN7MW23_TRANT</name>
<dbReference type="Proteomes" id="UP001346149">
    <property type="component" value="Unassembled WGS sequence"/>
</dbReference>
<feature type="domain" description="WRKY19-like zinc finger" evidence="1">
    <location>
        <begin position="440"/>
        <end position="464"/>
    </location>
</feature>
<keyword evidence="3" id="KW-1185">Reference proteome</keyword>
<comment type="caution">
    <text evidence="2">The sequence shown here is derived from an EMBL/GenBank/DDBJ whole genome shotgun (WGS) entry which is preliminary data.</text>
</comment>
<accession>A0AAN7MW23</accession>
<protein>
    <recommendedName>
        <fullName evidence="1">WRKY19-like zinc finger domain-containing protein</fullName>
    </recommendedName>
</protein>
<feature type="domain" description="WRKY19-like zinc finger" evidence="1">
    <location>
        <begin position="236"/>
        <end position="260"/>
    </location>
</feature>
<dbReference type="PANTHER" id="PTHR31827">
    <property type="entry name" value="EMB|CAB89363.1"/>
    <property type="match status" value="1"/>
</dbReference>
<feature type="domain" description="WRKY19-like zinc finger" evidence="1">
    <location>
        <begin position="212"/>
        <end position="235"/>
    </location>
</feature>
<dbReference type="Pfam" id="PF24906">
    <property type="entry name" value="Zf_WRKY19"/>
    <property type="match status" value="7"/>
</dbReference>
<dbReference type="InterPro" id="IPR056866">
    <property type="entry name" value="Znf_WRKY19"/>
</dbReference>
<dbReference type="AlphaFoldDB" id="A0AAN7MW23"/>
<reference evidence="2 3" key="1">
    <citation type="journal article" date="2023" name="Hortic Res">
        <title>Pangenome of water caltrop reveals structural variations and asymmetric subgenome divergence after allopolyploidization.</title>
        <authorList>
            <person name="Zhang X."/>
            <person name="Chen Y."/>
            <person name="Wang L."/>
            <person name="Yuan Y."/>
            <person name="Fang M."/>
            <person name="Shi L."/>
            <person name="Lu R."/>
            <person name="Comes H.P."/>
            <person name="Ma Y."/>
            <person name="Chen Y."/>
            <person name="Huang G."/>
            <person name="Zhou Y."/>
            <person name="Zheng Z."/>
            <person name="Qiu Y."/>
        </authorList>
    </citation>
    <scope>NUCLEOTIDE SEQUENCE [LARGE SCALE GENOMIC DNA]</scope>
    <source>
        <strain evidence="2">F231</strain>
    </source>
</reference>
<sequence>MNSRLQASADFDSHPFKWMSNLMHSGVAENMSRVDHLSPSSVPQLQTSGGVRHGFGLLYGAAGLPIGSSLSFRLGQPSSSSDSKGSSVTACTAATSTMLMGEEYSTDLGLDLDLNLGIEKYPTRKNPSFLSEKDLELSLCTGSLESDITEISSSPPVVQVRKELAPPLLTPPMPSFPRNLSSPFGFLANKSTVSCTSGITKKLRSSSSSNTRKCQVEGCNKGARGASGRCISHGGGRRCQRPGCSKGAEGRTPYCKAHGGGRRCEHLGCTKSAEGRTYFCIAHGGGRRCDREGCTKAARGKSGRCIRHGGGKRCQMEGCSRSAEGLSGLCISHGGGRRCQFPGGCSKGAQGSTDFCKAHGGGKRCTYPGCGKGAEGSTLFCKGHGGGKRCLFEGGGVCTKSVHGGTNFCVAHGGGKRCAMPECTRSARGRTAFCVRHGGGKRCSAPDCGKSAQGSTEFCKAHGGGTRCSWGLLDNQCGTACIALTRGTTGLCALHNGMMQDKKVHGGAAAAAGSGMSGLEVDQPGNTNESGLTADDVSMDMRTDASDVMMGFGLPSNTFPVVSSVAAADPEGRVHGGSLMTILTGRSTRGEESVVVPPGWI</sequence>
<evidence type="ECO:0000313" key="3">
    <source>
        <dbReference type="Proteomes" id="UP001346149"/>
    </source>
</evidence>
<proteinExistence type="predicted"/>
<dbReference type="PANTHER" id="PTHR31827:SF40">
    <property type="entry name" value="F22C12.10"/>
    <property type="match status" value="1"/>
</dbReference>
<feature type="domain" description="WRKY19-like zinc finger" evidence="1">
    <location>
        <begin position="286"/>
        <end position="310"/>
    </location>
</feature>
<evidence type="ECO:0000259" key="1">
    <source>
        <dbReference type="Pfam" id="PF24906"/>
    </source>
</evidence>
<organism evidence="2 3">
    <name type="scientific">Trapa natans</name>
    <name type="common">Water chestnut</name>
    <dbReference type="NCBI Taxonomy" id="22666"/>
    <lineage>
        <taxon>Eukaryota</taxon>
        <taxon>Viridiplantae</taxon>
        <taxon>Streptophyta</taxon>
        <taxon>Embryophyta</taxon>
        <taxon>Tracheophyta</taxon>
        <taxon>Spermatophyta</taxon>
        <taxon>Magnoliopsida</taxon>
        <taxon>eudicotyledons</taxon>
        <taxon>Gunneridae</taxon>
        <taxon>Pentapetalae</taxon>
        <taxon>rosids</taxon>
        <taxon>malvids</taxon>
        <taxon>Myrtales</taxon>
        <taxon>Lythraceae</taxon>
        <taxon>Trapa</taxon>
    </lineage>
</organism>
<feature type="domain" description="WRKY19-like zinc finger" evidence="1">
    <location>
        <begin position="415"/>
        <end position="439"/>
    </location>
</feature>
<feature type="domain" description="WRKY19-like zinc finger" evidence="1">
    <location>
        <begin position="311"/>
        <end position="335"/>
    </location>
</feature>
<feature type="domain" description="WRKY19-like zinc finger" evidence="1">
    <location>
        <begin position="261"/>
        <end position="285"/>
    </location>
</feature>
<gene>
    <name evidence="2" type="ORF">SAY86_001463</name>
</gene>
<dbReference type="EMBL" id="JAXQNO010000002">
    <property type="protein sequence ID" value="KAK4803260.1"/>
    <property type="molecule type" value="Genomic_DNA"/>
</dbReference>
<evidence type="ECO:0000313" key="2">
    <source>
        <dbReference type="EMBL" id="KAK4803260.1"/>
    </source>
</evidence>